<evidence type="ECO:0000256" key="1">
    <source>
        <dbReference type="SAM" id="MobiDB-lite"/>
    </source>
</evidence>
<feature type="region of interest" description="Disordered" evidence="1">
    <location>
        <begin position="1"/>
        <end position="20"/>
    </location>
</feature>
<sequence length="770" mass="83068">MATQRAHGPERLAEGTGVPIYNQESHLSSETSSADTVTPIDSQGETLGNEHSHPSGEENCDAVSIATTHPTDQQLPLSESLGYSGLIGVIGGSLWVLGIFAFLTFLWFGHGSNPEAADATSLWRFIALHNYFPQTITICSVALRVAVGIQATICTSMIAALLLEKYGAQKRDVAWLSIMRSLNGGPLKLGYLLLSKRSLAAFLRVESWLTFLLIAVTLALQFSSTLLLSDMDEFVVLGDQNNTEFRDLIFFNTEDDLQGTSISQEFLTQPPVYATFGEVQAGFDTTPDDSGLSDTGLIQRSLLPISETDARVSVREAEGTTIVMSSQSSCIRPRINAVYSPEYSSVFLNQTNQQAIGQIVGTVDYDESFRDAGITPGSLCNDTGCGAVGFDCYVPSVGENAGWQTVTCGFDGVLGGSGPLNWDPVWDPADGPWSRNATIVLTITSNTVSRDWIGLADNITLPEGNPYGEWLSYERGSGHFFNITLCSFGFSLGRFHTSMTSTGSLREPQVNVVRSTYNHSTADVQTFMGVTEPQGNHADRHIFDLEILGAPEDPPGDPASVIVDVGSFGNITVDRLTGASMESTMYLQFSPAFAPNMSLSLCYACNFMGYSVTPEISLLFSDTVSQTGRAASALLSLVTTVFTSVYYGYLGSLEISHAARVVATTVVRTPGPCSTNGCAGYITVSTLVLLHVICVVTITALYVAQVRYSRHDNVWHTIAQLSGDDLTDVLKGAHDTSDAVIERGLKMEHDNHPLRLSRQGTTGRVEVIRI</sequence>
<accession>A0A439DC21</accession>
<feature type="transmembrane region" description="Helical" evidence="2">
    <location>
        <begin position="141"/>
        <end position="163"/>
    </location>
</feature>
<reference evidence="3 4" key="1">
    <citation type="submission" date="2018-12" db="EMBL/GenBank/DDBJ databases">
        <title>Draft genome sequence of Xylaria grammica IHI A82.</title>
        <authorList>
            <person name="Buettner E."/>
            <person name="Kellner H."/>
        </authorList>
    </citation>
    <scope>NUCLEOTIDE SEQUENCE [LARGE SCALE GENOMIC DNA]</scope>
    <source>
        <strain evidence="3 4">IHI A82</strain>
    </source>
</reference>
<keyword evidence="4" id="KW-1185">Reference proteome</keyword>
<organism evidence="3 4">
    <name type="scientific">Xylaria grammica</name>
    <dbReference type="NCBI Taxonomy" id="363999"/>
    <lineage>
        <taxon>Eukaryota</taxon>
        <taxon>Fungi</taxon>
        <taxon>Dikarya</taxon>
        <taxon>Ascomycota</taxon>
        <taxon>Pezizomycotina</taxon>
        <taxon>Sordariomycetes</taxon>
        <taxon>Xylariomycetidae</taxon>
        <taxon>Xylariales</taxon>
        <taxon>Xylariaceae</taxon>
        <taxon>Xylaria</taxon>
    </lineage>
</organism>
<feature type="transmembrane region" description="Helical" evidence="2">
    <location>
        <begin position="201"/>
        <end position="222"/>
    </location>
</feature>
<feature type="transmembrane region" description="Helical" evidence="2">
    <location>
        <begin position="679"/>
        <end position="703"/>
    </location>
</feature>
<feature type="transmembrane region" description="Helical" evidence="2">
    <location>
        <begin position="83"/>
        <end position="108"/>
    </location>
</feature>
<keyword evidence="2" id="KW-0472">Membrane</keyword>
<proteinExistence type="predicted"/>
<feature type="compositionally biased region" description="Polar residues" evidence="1">
    <location>
        <begin position="25"/>
        <end position="46"/>
    </location>
</feature>
<keyword evidence="2" id="KW-1133">Transmembrane helix</keyword>
<dbReference type="Proteomes" id="UP000286045">
    <property type="component" value="Unassembled WGS sequence"/>
</dbReference>
<dbReference type="AlphaFoldDB" id="A0A439DC21"/>
<gene>
    <name evidence="3" type="ORF">EKO27_g3163</name>
</gene>
<evidence type="ECO:0000313" key="4">
    <source>
        <dbReference type="Proteomes" id="UP000286045"/>
    </source>
</evidence>
<name>A0A439DC21_9PEZI</name>
<evidence type="ECO:0000256" key="2">
    <source>
        <dbReference type="SAM" id="Phobius"/>
    </source>
</evidence>
<feature type="region of interest" description="Disordered" evidence="1">
    <location>
        <begin position="25"/>
        <end position="59"/>
    </location>
</feature>
<dbReference type="EMBL" id="RYZI01000065">
    <property type="protein sequence ID" value="RWA11946.1"/>
    <property type="molecule type" value="Genomic_DNA"/>
</dbReference>
<protein>
    <submittedName>
        <fullName evidence="3">Uncharacterized protein</fullName>
    </submittedName>
</protein>
<evidence type="ECO:0000313" key="3">
    <source>
        <dbReference type="EMBL" id="RWA11946.1"/>
    </source>
</evidence>
<comment type="caution">
    <text evidence="3">The sequence shown here is derived from an EMBL/GenBank/DDBJ whole genome shotgun (WGS) entry which is preliminary data.</text>
</comment>
<keyword evidence="2" id="KW-0812">Transmembrane</keyword>